<dbReference type="OrthoDB" id="976179at2759"/>
<evidence type="ECO:0000313" key="1">
    <source>
        <dbReference type="EMBL" id="GMJ13799.1"/>
    </source>
</evidence>
<keyword evidence="2" id="KW-1185">Reference proteome</keyword>
<organism evidence="1 2">
    <name type="scientific">Hibiscus trionum</name>
    <name type="common">Flower of an hour</name>
    <dbReference type="NCBI Taxonomy" id="183268"/>
    <lineage>
        <taxon>Eukaryota</taxon>
        <taxon>Viridiplantae</taxon>
        <taxon>Streptophyta</taxon>
        <taxon>Embryophyta</taxon>
        <taxon>Tracheophyta</taxon>
        <taxon>Spermatophyta</taxon>
        <taxon>Magnoliopsida</taxon>
        <taxon>eudicotyledons</taxon>
        <taxon>Gunneridae</taxon>
        <taxon>Pentapetalae</taxon>
        <taxon>rosids</taxon>
        <taxon>malvids</taxon>
        <taxon>Malvales</taxon>
        <taxon>Malvaceae</taxon>
        <taxon>Malvoideae</taxon>
        <taxon>Hibiscus</taxon>
    </lineage>
</organism>
<name>A0A9W7JKX0_HIBTR</name>
<evidence type="ECO:0000313" key="2">
    <source>
        <dbReference type="Proteomes" id="UP001165190"/>
    </source>
</evidence>
<reference evidence="1" key="1">
    <citation type="submission" date="2023-05" db="EMBL/GenBank/DDBJ databases">
        <title>Genome and transcriptome analyses reveal genes involved in the formation of fine ridges on petal epidermal cells in Hibiscus trionum.</title>
        <authorList>
            <person name="Koshimizu S."/>
            <person name="Masuda S."/>
            <person name="Ishii T."/>
            <person name="Shirasu K."/>
            <person name="Hoshino A."/>
            <person name="Arita M."/>
        </authorList>
    </citation>
    <scope>NUCLEOTIDE SEQUENCE</scope>
    <source>
        <strain evidence="1">Hamamatsu line</strain>
    </source>
</reference>
<proteinExistence type="predicted"/>
<protein>
    <submittedName>
        <fullName evidence="1">Uncharacterized protein</fullName>
    </submittedName>
</protein>
<gene>
    <name evidence="1" type="ORF">HRI_005049100</name>
</gene>
<accession>A0A9W7JKX0</accession>
<dbReference type="EMBL" id="BSYR01000065">
    <property type="protein sequence ID" value="GMJ13799.1"/>
    <property type="molecule type" value="Genomic_DNA"/>
</dbReference>
<dbReference type="AlphaFoldDB" id="A0A9W7JKX0"/>
<sequence length="91" mass="10776">MLDFRQGPHCSNIGSCGFQSLFRGIKDVKSLTLCGWIFEPLIYPMLQLHPFPWGLMFNRLIELWWIDYGKDRFNSDALISFLRHCPRLTRL</sequence>
<comment type="caution">
    <text evidence="1">The sequence shown here is derived from an EMBL/GenBank/DDBJ whole genome shotgun (WGS) entry which is preliminary data.</text>
</comment>
<dbReference type="Proteomes" id="UP001165190">
    <property type="component" value="Unassembled WGS sequence"/>
</dbReference>